<protein>
    <submittedName>
        <fullName evidence="2">Uncharacterized protein</fullName>
    </submittedName>
</protein>
<dbReference type="AlphaFoldDB" id="E6QJK3"/>
<accession>E6QJK3</accession>
<proteinExistence type="predicted"/>
<comment type="caution">
    <text evidence="2">The sequence shown here is derived from an EMBL/GenBank/DDBJ whole genome shotgun (WGS) entry which is preliminary data.</text>
</comment>
<reference evidence="2" key="1">
    <citation type="submission" date="2009-10" db="EMBL/GenBank/DDBJ databases">
        <title>Diversity of trophic interactions inside an arsenic-rich microbial ecosystem.</title>
        <authorList>
            <person name="Bertin P.N."/>
            <person name="Heinrich-Salmeron A."/>
            <person name="Pelletier E."/>
            <person name="Goulhen-Chollet F."/>
            <person name="Arsene-Ploetze F."/>
            <person name="Gallien S."/>
            <person name="Calteau A."/>
            <person name="Vallenet D."/>
            <person name="Casiot C."/>
            <person name="Chane-Woon-Ming B."/>
            <person name="Giloteaux L."/>
            <person name="Barakat M."/>
            <person name="Bonnefoy V."/>
            <person name="Bruneel O."/>
            <person name="Chandler M."/>
            <person name="Cleiss J."/>
            <person name="Duran R."/>
            <person name="Elbaz-Poulichet F."/>
            <person name="Fonknechten N."/>
            <person name="Lauga B."/>
            <person name="Mornico D."/>
            <person name="Ortet P."/>
            <person name="Schaeffer C."/>
            <person name="Siguier P."/>
            <person name="Alexander Thil Smith A."/>
            <person name="Van Dorsselaer A."/>
            <person name="Weissenbach J."/>
            <person name="Medigue C."/>
            <person name="Le Paslier D."/>
        </authorList>
    </citation>
    <scope>NUCLEOTIDE SEQUENCE</scope>
</reference>
<evidence type="ECO:0000313" key="2">
    <source>
        <dbReference type="EMBL" id="CBI07420.1"/>
    </source>
</evidence>
<dbReference type="EMBL" id="CABQ01000088">
    <property type="protein sequence ID" value="CBI07420.1"/>
    <property type="molecule type" value="Genomic_DNA"/>
</dbReference>
<sequence length="288" mass="32948">MKPALPTIKRRLALIAPAPLLWLLLLCGTWAFCIPDASAQINFAFSVGDGVNAYYLPTASSFVYAYDGFYYDWAGNGWLYSTDYIGPWYPLPPYSVLPLPLEYGPPPPMVPYQPYFVWWRARVAPWYQVNHPAWWFRHRMDLDHYRVWRARVIPRNRGRPFYRGPMHPVFRPGFGVVPPAGRPFVRRPYVRGRVVHPVVRPVRPGYRPLPGPAPFVYRPQIRRYAGLPIRPLVRPVYRGQVRPPAFRQSGPMRTVPRQPMRRPGGSGGHPPMGHSIVRTFAGPGAGGK</sequence>
<feature type="region of interest" description="Disordered" evidence="1">
    <location>
        <begin position="242"/>
        <end position="288"/>
    </location>
</feature>
<name>E6QJK3_9ZZZZ</name>
<organism evidence="2">
    <name type="scientific">mine drainage metagenome</name>
    <dbReference type="NCBI Taxonomy" id="410659"/>
    <lineage>
        <taxon>unclassified sequences</taxon>
        <taxon>metagenomes</taxon>
        <taxon>ecological metagenomes</taxon>
    </lineage>
</organism>
<evidence type="ECO:0000256" key="1">
    <source>
        <dbReference type="SAM" id="MobiDB-lite"/>
    </source>
</evidence>
<gene>
    <name evidence="2" type="ORF">CARN6_0753</name>
</gene>